<protein>
    <recommendedName>
        <fullName evidence="4">DUF740 family protein</fullName>
    </recommendedName>
</protein>
<feature type="compositionally biased region" description="Low complexity" evidence="1">
    <location>
        <begin position="151"/>
        <end position="160"/>
    </location>
</feature>
<organism evidence="2 3">
    <name type="scientific">Musa balbisiana</name>
    <name type="common">Banana</name>
    <dbReference type="NCBI Taxonomy" id="52838"/>
    <lineage>
        <taxon>Eukaryota</taxon>
        <taxon>Viridiplantae</taxon>
        <taxon>Streptophyta</taxon>
        <taxon>Embryophyta</taxon>
        <taxon>Tracheophyta</taxon>
        <taxon>Spermatophyta</taxon>
        <taxon>Magnoliopsida</taxon>
        <taxon>Liliopsida</taxon>
        <taxon>Zingiberales</taxon>
        <taxon>Musaceae</taxon>
        <taxon>Musa</taxon>
    </lineage>
</organism>
<name>A0A4S8KGX9_MUSBA</name>
<dbReference type="EMBL" id="PYDT01000001">
    <property type="protein sequence ID" value="THU74541.1"/>
    <property type="molecule type" value="Genomic_DNA"/>
</dbReference>
<gene>
    <name evidence="2" type="ORF">C4D60_Mb04t34460</name>
</gene>
<proteinExistence type="predicted"/>
<reference evidence="2 3" key="1">
    <citation type="journal article" date="2019" name="Nat. Plants">
        <title>Genome sequencing of Musa balbisiana reveals subgenome evolution and function divergence in polyploid bananas.</title>
        <authorList>
            <person name="Yao X."/>
        </authorList>
    </citation>
    <scope>NUCLEOTIDE SEQUENCE [LARGE SCALE GENOMIC DNA]</scope>
    <source>
        <strain evidence="3">cv. DH-PKW</strain>
        <tissue evidence="2">Leaves</tissue>
    </source>
</reference>
<feature type="region of interest" description="Disordered" evidence="1">
    <location>
        <begin position="1"/>
        <end position="28"/>
    </location>
</feature>
<feature type="compositionally biased region" description="Basic residues" evidence="1">
    <location>
        <begin position="278"/>
        <end position="289"/>
    </location>
</feature>
<feature type="region of interest" description="Disordered" evidence="1">
    <location>
        <begin position="151"/>
        <end position="180"/>
    </location>
</feature>
<dbReference type="AlphaFoldDB" id="A0A4S8KGX9"/>
<dbReference type="PANTHER" id="PTHR34197:SF2">
    <property type="entry name" value="OS04G0591300 PROTEIN"/>
    <property type="match status" value="1"/>
</dbReference>
<accession>A0A4S8KGX9</accession>
<sequence length="316" mass="33858">MDADNGVWRAESRPAGSSGNGPHPGSVNRCRIDSVASVAYIGFGELRERADSSGSRNLRALSVSLCCYKDEKSGRRRMRGDRGSTAEEAVPWWEKEVAAAAGDDEEGWKCRKQHAQPLYGVCPSCLRDRLLRLCPDCANVRPCGCFPSYSSSSSSSSLSSADLARSGGVGGGGEERGGVGIGVVGPVSRLMESEPAFRRSRSVGFQLLRTRSVASTASEVGNVAQPSPPSGGGKGWATFWPFSWALGRRASAETAGAKLYRSRSVAAGRSPDASGGRKVGRGKGSRRWHFPSPMKVFRRQKSTMRVVQERSPLWRG</sequence>
<dbReference type="PANTHER" id="PTHR34197">
    <property type="entry name" value="OS04G0591300 PROTEIN"/>
    <property type="match status" value="1"/>
</dbReference>
<evidence type="ECO:0008006" key="4">
    <source>
        <dbReference type="Google" id="ProtNLM"/>
    </source>
</evidence>
<evidence type="ECO:0000313" key="2">
    <source>
        <dbReference type="EMBL" id="THU74541.1"/>
    </source>
</evidence>
<feature type="compositionally biased region" description="Gly residues" evidence="1">
    <location>
        <begin position="167"/>
        <end position="180"/>
    </location>
</feature>
<keyword evidence="3" id="KW-1185">Reference proteome</keyword>
<evidence type="ECO:0000256" key="1">
    <source>
        <dbReference type="SAM" id="MobiDB-lite"/>
    </source>
</evidence>
<feature type="region of interest" description="Disordered" evidence="1">
    <location>
        <begin position="263"/>
        <end position="294"/>
    </location>
</feature>
<dbReference type="Proteomes" id="UP000317650">
    <property type="component" value="Chromosome 4"/>
</dbReference>
<evidence type="ECO:0000313" key="3">
    <source>
        <dbReference type="Proteomes" id="UP000317650"/>
    </source>
</evidence>
<comment type="caution">
    <text evidence="2">The sequence shown here is derived from an EMBL/GenBank/DDBJ whole genome shotgun (WGS) entry which is preliminary data.</text>
</comment>